<comment type="caution">
    <text evidence="5">The sequence shown here is derived from an EMBL/GenBank/DDBJ whole genome shotgun (WGS) entry which is preliminary data.</text>
</comment>
<organism evidence="5 6">
    <name type="scientific">Pelistega ratti</name>
    <dbReference type="NCBI Taxonomy" id="2652177"/>
    <lineage>
        <taxon>Bacteria</taxon>
        <taxon>Pseudomonadati</taxon>
        <taxon>Pseudomonadota</taxon>
        <taxon>Betaproteobacteria</taxon>
        <taxon>Burkholderiales</taxon>
        <taxon>Alcaligenaceae</taxon>
        <taxon>Pelistega</taxon>
    </lineage>
</organism>
<evidence type="ECO:0000256" key="2">
    <source>
        <dbReference type="ARBA" id="ARBA00022679"/>
    </source>
</evidence>
<protein>
    <submittedName>
        <fullName evidence="5">Methyltransferase domain-containing protein</fullName>
    </submittedName>
</protein>
<name>A0A6L9Y3S6_9BURK</name>
<dbReference type="GO" id="GO:0032259">
    <property type="term" value="P:methylation"/>
    <property type="evidence" value="ECO:0007669"/>
    <property type="project" value="UniProtKB-KW"/>
</dbReference>
<dbReference type="PANTHER" id="PTHR13090:SF1">
    <property type="entry name" value="ARGININE-HYDROXYLASE NDUFAF5, MITOCHONDRIAL"/>
    <property type="match status" value="1"/>
</dbReference>
<dbReference type="InterPro" id="IPR013216">
    <property type="entry name" value="Methyltransf_11"/>
</dbReference>
<keyword evidence="6" id="KW-1185">Reference proteome</keyword>
<feature type="region of interest" description="Disordered" evidence="3">
    <location>
        <begin position="289"/>
        <end position="309"/>
    </location>
</feature>
<evidence type="ECO:0000259" key="4">
    <source>
        <dbReference type="Pfam" id="PF08241"/>
    </source>
</evidence>
<gene>
    <name evidence="5" type="ORF">F9B74_00775</name>
</gene>
<dbReference type="Pfam" id="PF08241">
    <property type="entry name" value="Methyltransf_11"/>
    <property type="match status" value="1"/>
</dbReference>
<keyword evidence="1 5" id="KW-0489">Methyltransferase</keyword>
<evidence type="ECO:0000313" key="6">
    <source>
        <dbReference type="Proteomes" id="UP000477651"/>
    </source>
</evidence>
<evidence type="ECO:0000313" key="5">
    <source>
        <dbReference type="EMBL" id="NEN74866.1"/>
    </source>
</evidence>
<dbReference type="Proteomes" id="UP000477651">
    <property type="component" value="Unassembled WGS sequence"/>
</dbReference>
<dbReference type="AlphaFoldDB" id="A0A6L9Y3S6"/>
<reference evidence="5 6" key="1">
    <citation type="submission" date="2020-02" db="EMBL/GenBank/DDBJ databases">
        <title>Pelistega sp. NLN82 were isolated from wild rodents of the Hainan Island.</title>
        <authorList>
            <person name="Niu N."/>
            <person name="Zhou J."/>
        </authorList>
    </citation>
    <scope>NUCLEOTIDE SEQUENCE [LARGE SCALE GENOMIC DNA]</scope>
    <source>
        <strain evidence="5 6">NLN82</strain>
    </source>
</reference>
<dbReference type="GO" id="GO:0008757">
    <property type="term" value="F:S-adenosylmethionine-dependent methyltransferase activity"/>
    <property type="evidence" value="ECO:0007669"/>
    <property type="project" value="InterPro"/>
</dbReference>
<dbReference type="SUPFAM" id="SSF53335">
    <property type="entry name" value="S-adenosyl-L-methionine-dependent methyltransferases"/>
    <property type="match status" value="1"/>
</dbReference>
<evidence type="ECO:0000256" key="3">
    <source>
        <dbReference type="SAM" id="MobiDB-lite"/>
    </source>
</evidence>
<dbReference type="InterPro" id="IPR029063">
    <property type="entry name" value="SAM-dependent_MTases_sf"/>
</dbReference>
<dbReference type="CDD" id="cd02440">
    <property type="entry name" value="AdoMet_MTases"/>
    <property type="match status" value="1"/>
</dbReference>
<dbReference type="EMBL" id="JAAGYR010000001">
    <property type="protein sequence ID" value="NEN74866.1"/>
    <property type="molecule type" value="Genomic_DNA"/>
</dbReference>
<dbReference type="Gene3D" id="3.40.50.150">
    <property type="entry name" value="Vaccinia Virus protein VP39"/>
    <property type="match status" value="1"/>
</dbReference>
<dbReference type="RefSeq" id="WP_163763668.1">
    <property type="nucleotide sequence ID" value="NZ_JAAGYR010000001.1"/>
</dbReference>
<keyword evidence="2 5" id="KW-0808">Transferase</keyword>
<dbReference type="PANTHER" id="PTHR13090">
    <property type="entry name" value="ARGININE-HYDROXYLASE NDUFAF5, MITOCHONDRIAL"/>
    <property type="match status" value="1"/>
</dbReference>
<proteinExistence type="predicted"/>
<dbReference type="InterPro" id="IPR050602">
    <property type="entry name" value="Malonyl-ACP_OMT"/>
</dbReference>
<sequence>MSDHLSPDTSSLQERSINARHVALQFARRRSLAQARFILDEIAQRMIDRLSYIRMQPTTLIDMGCGPGLRLSALQEKYPKMNYIGVDSCPTFIQEANDTLKKKGVKSLLNHILSSKSVSFIQKDMAETGLAPESADIIWSNLALHWHPSPERVMAEWRRLLKVGGLCMFSCFGPHTCIEVREALGRAGLVTQTMDFVDMHDFGDMMIDQGFLDPVMDQEIITLTYKTPEKLLADVYHLGGNPCTGRSDGLKGRQWYQALLDGLEQGRKEDGLLHLTLELCYGHAWRSATTKGSQPGETRISISSIGYRS</sequence>
<feature type="domain" description="Methyltransferase type 11" evidence="4">
    <location>
        <begin position="62"/>
        <end position="169"/>
    </location>
</feature>
<evidence type="ECO:0000256" key="1">
    <source>
        <dbReference type="ARBA" id="ARBA00022603"/>
    </source>
</evidence>
<accession>A0A6L9Y3S6</accession>